<dbReference type="GO" id="GO:0000978">
    <property type="term" value="F:RNA polymerase II cis-regulatory region sequence-specific DNA binding"/>
    <property type="evidence" value="ECO:0007669"/>
    <property type="project" value="TreeGrafter"/>
</dbReference>
<evidence type="ECO:0000256" key="1">
    <source>
        <dbReference type="ARBA" id="ARBA00004123"/>
    </source>
</evidence>
<keyword evidence="5" id="KW-0805">Transcription regulation</keyword>
<dbReference type="GO" id="GO:0005634">
    <property type="term" value="C:nucleus"/>
    <property type="evidence" value="ECO:0007669"/>
    <property type="project" value="UniProtKB-SubCell"/>
</dbReference>
<dbReference type="PROSITE" id="PS00344">
    <property type="entry name" value="GATA_ZN_FINGER_1"/>
    <property type="match status" value="1"/>
</dbReference>
<dbReference type="GO" id="GO:0045165">
    <property type="term" value="P:cell fate commitment"/>
    <property type="evidence" value="ECO:0007669"/>
    <property type="project" value="TreeGrafter"/>
</dbReference>
<dbReference type="PROSITE" id="PS50114">
    <property type="entry name" value="GATA_ZN_FINGER_2"/>
    <property type="match status" value="1"/>
</dbReference>
<dbReference type="PANTHER" id="PTHR10071">
    <property type="entry name" value="TRANSCRIPTION FACTOR GATA FAMILY MEMBER"/>
    <property type="match status" value="1"/>
</dbReference>
<dbReference type="GO" id="GO:0008270">
    <property type="term" value="F:zinc ion binding"/>
    <property type="evidence" value="ECO:0007669"/>
    <property type="project" value="UniProtKB-KW"/>
</dbReference>
<gene>
    <name evidence="11" type="ORF">SCUD_LOCUS19879</name>
</gene>
<evidence type="ECO:0000313" key="13">
    <source>
        <dbReference type="WBParaSite" id="SCUD_0001988201-mRNA-1"/>
    </source>
</evidence>
<dbReference type="Gene3D" id="3.30.50.10">
    <property type="entry name" value="Erythroid Transcription Factor GATA-1, subunit A"/>
    <property type="match status" value="1"/>
</dbReference>
<name>A0A183KXT3_9TREM</name>
<dbReference type="SUPFAM" id="SSF57716">
    <property type="entry name" value="Glucocorticoid receptor-like (DNA-binding domain)"/>
    <property type="match status" value="1"/>
</dbReference>
<sequence>MKHLPSINALADKAKPFFDPLLNYGTRNRNRSGLDQDNGSLSLLIWNDVKSYSKDPSFIFNPTDNFNEIGPCDMRLNIPNSTRRSGQFCTNCNTSATTLWRRNTEGEPVCNACGLYYKLHKINRPISMKKEGIQTRKRKPKMNTLKSNQLYVPNLSRGSGKPMNKLVTRMDGSKQASFFIDNRYQYDIIYRTVYNKSCCNYKPDRWLNSFRREPWA</sequence>
<evidence type="ECO:0000256" key="9">
    <source>
        <dbReference type="PROSITE-ProRule" id="PRU00094"/>
    </source>
</evidence>
<evidence type="ECO:0000256" key="7">
    <source>
        <dbReference type="ARBA" id="ARBA00023163"/>
    </source>
</evidence>
<evidence type="ECO:0000313" key="12">
    <source>
        <dbReference type="Proteomes" id="UP000279833"/>
    </source>
</evidence>
<dbReference type="PANTHER" id="PTHR10071:SF281">
    <property type="entry name" value="BOX A-BINDING FACTOR-RELATED"/>
    <property type="match status" value="1"/>
</dbReference>
<dbReference type="InterPro" id="IPR000679">
    <property type="entry name" value="Znf_GATA"/>
</dbReference>
<accession>A0A183KXT3</accession>
<dbReference type="AlphaFoldDB" id="A0A183KXT3"/>
<keyword evidence="2" id="KW-0479">Metal-binding</keyword>
<dbReference type="STRING" id="6186.A0A183KXT3"/>
<dbReference type="GO" id="GO:0000981">
    <property type="term" value="F:DNA-binding transcription factor activity, RNA polymerase II-specific"/>
    <property type="evidence" value="ECO:0007669"/>
    <property type="project" value="TreeGrafter"/>
</dbReference>
<keyword evidence="4" id="KW-0862">Zinc</keyword>
<dbReference type="Pfam" id="PF00320">
    <property type="entry name" value="GATA"/>
    <property type="match status" value="1"/>
</dbReference>
<dbReference type="InterPro" id="IPR039355">
    <property type="entry name" value="Transcription_factor_GATA"/>
</dbReference>
<evidence type="ECO:0000313" key="11">
    <source>
        <dbReference type="EMBL" id="VDP70535.1"/>
    </source>
</evidence>
<keyword evidence="8" id="KW-0539">Nucleus</keyword>
<dbReference type="InterPro" id="IPR013088">
    <property type="entry name" value="Znf_NHR/GATA"/>
</dbReference>
<evidence type="ECO:0000256" key="5">
    <source>
        <dbReference type="ARBA" id="ARBA00023015"/>
    </source>
</evidence>
<keyword evidence="6" id="KW-0238">DNA-binding</keyword>
<evidence type="ECO:0000256" key="8">
    <source>
        <dbReference type="ARBA" id="ARBA00023242"/>
    </source>
</evidence>
<reference evidence="13" key="1">
    <citation type="submission" date="2016-06" db="UniProtKB">
        <authorList>
            <consortium name="WormBaseParasite"/>
        </authorList>
    </citation>
    <scope>IDENTIFICATION</scope>
</reference>
<dbReference type="GO" id="GO:0000122">
    <property type="term" value="P:negative regulation of transcription by RNA polymerase II"/>
    <property type="evidence" value="ECO:0007669"/>
    <property type="project" value="TreeGrafter"/>
</dbReference>
<proteinExistence type="predicted"/>
<organism evidence="13">
    <name type="scientific">Schistosoma curassoni</name>
    <dbReference type="NCBI Taxonomy" id="6186"/>
    <lineage>
        <taxon>Eukaryota</taxon>
        <taxon>Metazoa</taxon>
        <taxon>Spiralia</taxon>
        <taxon>Lophotrochozoa</taxon>
        <taxon>Platyhelminthes</taxon>
        <taxon>Trematoda</taxon>
        <taxon>Digenea</taxon>
        <taxon>Strigeidida</taxon>
        <taxon>Schistosomatoidea</taxon>
        <taxon>Schistosomatidae</taxon>
        <taxon>Schistosoma</taxon>
    </lineage>
</organism>
<feature type="domain" description="GATA-type" evidence="10">
    <location>
        <begin position="83"/>
        <end position="136"/>
    </location>
</feature>
<dbReference type="EMBL" id="UZAK01043290">
    <property type="protein sequence ID" value="VDP70535.1"/>
    <property type="molecule type" value="Genomic_DNA"/>
</dbReference>
<dbReference type="Proteomes" id="UP000279833">
    <property type="component" value="Unassembled WGS sequence"/>
</dbReference>
<dbReference type="FunFam" id="3.30.50.10:FF:000032">
    <property type="entry name" value="Transcription factor GATA-3"/>
    <property type="match status" value="1"/>
</dbReference>
<protein>
    <submittedName>
        <fullName evidence="13">GATA-type domain-containing protein</fullName>
    </submittedName>
</protein>
<dbReference type="GO" id="GO:0045944">
    <property type="term" value="P:positive regulation of transcription by RNA polymerase II"/>
    <property type="evidence" value="ECO:0007669"/>
    <property type="project" value="TreeGrafter"/>
</dbReference>
<evidence type="ECO:0000256" key="6">
    <source>
        <dbReference type="ARBA" id="ARBA00023125"/>
    </source>
</evidence>
<keyword evidence="3 9" id="KW-0863">Zinc-finger</keyword>
<evidence type="ECO:0000256" key="2">
    <source>
        <dbReference type="ARBA" id="ARBA00022723"/>
    </source>
</evidence>
<dbReference type="WBParaSite" id="SCUD_0001988201-mRNA-1">
    <property type="protein sequence ID" value="SCUD_0001988201-mRNA-1"/>
    <property type="gene ID" value="SCUD_0001988201"/>
</dbReference>
<dbReference type="SMART" id="SM00401">
    <property type="entry name" value="ZnF_GATA"/>
    <property type="match status" value="1"/>
</dbReference>
<reference evidence="11 12" key="2">
    <citation type="submission" date="2018-11" db="EMBL/GenBank/DDBJ databases">
        <authorList>
            <consortium name="Pathogen Informatics"/>
        </authorList>
    </citation>
    <scope>NUCLEOTIDE SEQUENCE [LARGE SCALE GENOMIC DNA]</scope>
    <source>
        <strain evidence="11">Dakar</strain>
        <strain evidence="12">Dakar, Senegal</strain>
    </source>
</reference>
<evidence type="ECO:0000259" key="10">
    <source>
        <dbReference type="PROSITE" id="PS50114"/>
    </source>
</evidence>
<keyword evidence="7" id="KW-0804">Transcription</keyword>
<dbReference type="PRINTS" id="PR00619">
    <property type="entry name" value="GATAZNFINGER"/>
</dbReference>
<dbReference type="CDD" id="cd00202">
    <property type="entry name" value="ZnF_GATA"/>
    <property type="match status" value="1"/>
</dbReference>
<evidence type="ECO:0000256" key="4">
    <source>
        <dbReference type="ARBA" id="ARBA00022833"/>
    </source>
</evidence>
<comment type="subcellular location">
    <subcellularLocation>
        <location evidence="1">Nucleus</location>
    </subcellularLocation>
</comment>
<keyword evidence="12" id="KW-1185">Reference proteome</keyword>
<evidence type="ECO:0000256" key="3">
    <source>
        <dbReference type="ARBA" id="ARBA00022771"/>
    </source>
</evidence>